<proteinExistence type="predicted"/>
<dbReference type="AlphaFoldDB" id="A0A175W4J9"/>
<dbReference type="VEuPathDB" id="FungiDB:MMYC01_206021"/>
<dbReference type="Proteomes" id="UP000078237">
    <property type="component" value="Unassembled WGS sequence"/>
</dbReference>
<reference evidence="3 4" key="3">
    <citation type="submission" date="2016-01" db="EMBL/GenBank/DDBJ databases">
        <title>Madurella mycetomatis genome sequencing.</title>
        <authorList>
            <person name="Van De Sande W."/>
        </authorList>
    </citation>
    <scope>NUCLEOTIDE SEQUENCE [LARGE SCALE GENOMIC DNA]</scope>
    <source>
        <strain evidence="3">Mm55</strain>
        <strain evidence="4">mm55</strain>
    </source>
</reference>
<dbReference type="EMBL" id="LCTW02000380">
    <property type="protein sequence ID" value="KXX74171.1"/>
    <property type="molecule type" value="Genomic_DNA"/>
</dbReference>
<feature type="signal peptide" evidence="1">
    <location>
        <begin position="1"/>
        <end position="24"/>
    </location>
</feature>
<evidence type="ECO:0000313" key="2">
    <source>
        <dbReference type="EMBL" id="KXX74171.1"/>
    </source>
</evidence>
<dbReference type="EMBL" id="LCTW02000122">
    <property type="protein sequence ID" value="KXX78389.1"/>
    <property type="molecule type" value="Genomic_DNA"/>
</dbReference>
<dbReference type="OrthoDB" id="4729605at2759"/>
<sequence length="343" mass="36895">MRDHLVSSVLAAVVTALLPAGANAARPCNGTGNYQYPMGDVRYDSPDPNKGNGLSTIAASLGPVPLYECVSQWPESWAGWYEGGSELIWADCIWTGAGFGQDESVSFAVDWKTKTMYLSHVFDCSDQEGSQGLATGSISLEVNCTTVEEDGSSFCIPQSTTAGARPTLSVNTELEPASLDPTSTCAENAERYQSWKVDGWTRQIEMEPGSSPIAPKIVSDSGPSFTLRSMANENVFSCAPSEQQNSTFIGECQSANNETTISTEFTFDTELNILHVSQRWDCGDSYVLRAVSMMAVIPDKSVPRTSFDVVGVAFIEGACDRAFNSNEFTCTSDHPVWVGTGVV</sequence>
<gene>
    <name evidence="3" type="ORF">MMYC01_206021</name>
    <name evidence="2" type="ORF">MMYC01_209632</name>
</gene>
<reference evidence="3" key="2">
    <citation type="submission" date="2015-06" db="EMBL/GenBank/DDBJ databases">
        <authorList>
            <person name="Hoefler B.C."/>
            <person name="Straight P.D."/>
        </authorList>
    </citation>
    <scope>NUCLEOTIDE SEQUENCE [LARGE SCALE GENOMIC DNA]</scope>
    <source>
        <strain evidence="3">Mm55</strain>
    </source>
</reference>
<evidence type="ECO:0000313" key="4">
    <source>
        <dbReference type="Proteomes" id="UP000078237"/>
    </source>
</evidence>
<feature type="chain" id="PRO_5014046022" evidence="1">
    <location>
        <begin position="25"/>
        <end position="343"/>
    </location>
</feature>
<dbReference type="VEuPathDB" id="FungiDB:MMYC01_209632"/>
<organism evidence="3 4">
    <name type="scientific">Madurella mycetomatis</name>
    <dbReference type="NCBI Taxonomy" id="100816"/>
    <lineage>
        <taxon>Eukaryota</taxon>
        <taxon>Fungi</taxon>
        <taxon>Dikarya</taxon>
        <taxon>Ascomycota</taxon>
        <taxon>Pezizomycotina</taxon>
        <taxon>Sordariomycetes</taxon>
        <taxon>Sordariomycetidae</taxon>
        <taxon>Sordariales</taxon>
        <taxon>Sordariales incertae sedis</taxon>
        <taxon>Madurella</taxon>
    </lineage>
</organism>
<name>A0A175W4J9_9PEZI</name>
<evidence type="ECO:0000256" key="1">
    <source>
        <dbReference type="SAM" id="SignalP"/>
    </source>
</evidence>
<reference evidence="4" key="1">
    <citation type="submission" date="2015-06" db="EMBL/GenBank/DDBJ databases">
        <authorList>
            <person name="van de Sande W.W.J."/>
        </authorList>
    </citation>
    <scope>NUCLEOTIDE SEQUENCE [LARGE SCALE GENOMIC DNA]</scope>
    <source>
        <strain evidence="4">mm55</strain>
    </source>
</reference>
<keyword evidence="4" id="KW-1185">Reference proteome</keyword>
<keyword evidence="1" id="KW-0732">Signal</keyword>
<accession>A0A175W4J9</accession>
<protein>
    <submittedName>
        <fullName evidence="3">Uncharacterized protein</fullName>
    </submittedName>
</protein>
<evidence type="ECO:0000313" key="3">
    <source>
        <dbReference type="EMBL" id="KXX78389.1"/>
    </source>
</evidence>
<comment type="caution">
    <text evidence="3">The sequence shown here is derived from an EMBL/GenBank/DDBJ whole genome shotgun (WGS) entry which is preliminary data.</text>
</comment>